<evidence type="ECO:0000256" key="6">
    <source>
        <dbReference type="SAM" id="Phobius"/>
    </source>
</evidence>
<feature type="compositionally biased region" description="Basic and acidic residues" evidence="5">
    <location>
        <begin position="584"/>
        <end position="597"/>
    </location>
</feature>
<evidence type="ECO:0000313" key="9">
    <source>
        <dbReference type="Proteomes" id="UP000766486"/>
    </source>
</evidence>
<feature type="compositionally biased region" description="Acidic residues" evidence="5">
    <location>
        <begin position="598"/>
        <end position="608"/>
    </location>
</feature>
<keyword evidence="4 6" id="KW-0472">Membrane</keyword>
<feature type="compositionally biased region" description="Polar residues" evidence="5">
    <location>
        <begin position="1151"/>
        <end position="1166"/>
    </location>
</feature>
<comment type="subcellular location">
    <subcellularLocation>
        <location evidence="1">Membrane</location>
        <topology evidence="1">Multi-pass membrane protein</topology>
    </subcellularLocation>
</comment>
<keyword evidence="9" id="KW-1185">Reference proteome</keyword>
<evidence type="ECO:0000256" key="1">
    <source>
        <dbReference type="ARBA" id="ARBA00004141"/>
    </source>
</evidence>
<feature type="transmembrane region" description="Helical" evidence="6">
    <location>
        <begin position="136"/>
        <end position="160"/>
    </location>
</feature>
<dbReference type="EMBL" id="CABFNS010000765">
    <property type="protein sequence ID" value="VUC27204.1"/>
    <property type="molecule type" value="Genomic_DNA"/>
</dbReference>
<dbReference type="InterPro" id="IPR049453">
    <property type="entry name" value="Memb_transporter_dom"/>
</dbReference>
<feature type="domain" description="Integral membrane bound transporter" evidence="7">
    <location>
        <begin position="689"/>
        <end position="817"/>
    </location>
</feature>
<gene>
    <name evidence="8" type="ORF">CLO192961_LOCUS207438</name>
</gene>
<feature type="transmembrane region" description="Helical" evidence="6">
    <location>
        <begin position="677"/>
        <end position="697"/>
    </location>
</feature>
<feature type="transmembrane region" description="Helical" evidence="6">
    <location>
        <begin position="110"/>
        <end position="129"/>
    </location>
</feature>
<evidence type="ECO:0000256" key="3">
    <source>
        <dbReference type="ARBA" id="ARBA00022989"/>
    </source>
</evidence>
<feature type="compositionally biased region" description="Polar residues" evidence="5">
    <location>
        <begin position="624"/>
        <end position="649"/>
    </location>
</feature>
<keyword evidence="2 6" id="KW-0812">Transmembrane</keyword>
<dbReference type="PANTHER" id="PTHR37994">
    <property type="entry name" value="ARAE_2_N DOMAIN-CONTAINING PROTEIN-RELATED"/>
    <property type="match status" value="1"/>
</dbReference>
<organism evidence="8 9">
    <name type="scientific">Bionectria ochroleuca</name>
    <name type="common">Gliocladium roseum</name>
    <dbReference type="NCBI Taxonomy" id="29856"/>
    <lineage>
        <taxon>Eukaryota</taxon>
        <taxon>Fungi</taxon>
        <taxon>Dikarya</taxon>
        <taxon>Ascomycota</taxon>
        <taxon>Pezizomycotina</taxon>
        <taxon>Sordariomycetes</taxon>
        <taxon>Hypocreomycetidae</taxon>
        <taxon>Hypocreales</taxon>
        <taxon>Bionectriaceae</taxon>
        <taxon>Clonostachys</taxon>
    </lineage>
</organism>
<protein>
    <recommendedName>
        <fullName evidence="7">Integral membrane bound transporter domain-containing protein</fullName>
    </recommendedName>
</protein>
<feature type="region of interest" description="Disordered" evidence="5">
    <location>
        <begin position="580"/>
        <end position="650"/>
    </location>
</feature>
<evidence type="ECO:0000313" key="8">
    <source>
        <dbReference type="EMBL" id="VUC27204.1"/>
    </source>
</evidence>
<feature type="region of interest" description="Disordered" evidence="5">
    <location>
        <begin position="1100"/>
        <end position="1121"/>
    </location>
</feature>
<sequence>MAMAVVSPVRSFVRFVWGDWQTNELWQRILKTSLACVMALSFAVIPELGTVYGLNTYLIPMVTVFAHPGQRMGKVIESLAMALLGSLIGLGWSLLGLYLSTLAIGQNPSAASAIRAIFMLVSVLVHGYVRSQTPRLFALVWFELISSATILLGSITQVTVKAFTGVYYPILTGSAIVLFVNLCIFPEHATSYLGASTINTLSESMDTLERASHWFVTPGGDSDEARKEAAKNAGQDAKKKTALSEFLDDFPNPFKSSSSKKTPPADIELTTMASLSAKSSKLRAQVSQCKSAQNEVNFEFSVSPLAPKSLKLISKREISSLVQNTITLIGACENKFVLLSNTENAVTEEGSDSDTESEFSEFLDEEALDPIATKDLHGIPEDDDEDRDEQIGSVKKLDEDDFEQIIEDVKPLREIESASSELLESILRRIREPVEDFDKGIRGATDLLIACLAYCYDVSKLPSGAPTPQGIRLEEIDIRIDSFTEALGTFDRRCPEELKLAAIDSSGKNIDLMPRMEMFLVSSFLLGYRQAATHVLEMLRHTRTLVEERLKRNNKPRVWIPHHTDIRQWLYTSGELDPMVLPESGRKEIRESKSSKEEPEDDSSDTTVEEGFLPRRKADEENTVGDSQEKGTSSQPKSKPQDSNKNNETLVGKVRSKAADALEWAQRSEDVKYAIKLALAVFIVSWPSFVASWRGWYGEVRGIWAPLQLVLVFEVSIGTSLFVFFIRLLGVIFGCAIGLLSYEMGRGNRVAMVVILALGVVPSVYIQLGTKYVKAGMVSTTTMCVVALATINQTGTATENFYKRLVAFLVGSVVAISVEIFILPVRARHRLVESLSSAVRQVQIMHAAVWVGIDSPKVPNFRSHQLDYRFSHAREKAQTALAAAEMFLPFCRNEPRLKGSFKPLEPIYKEIIYVLHQIINRMDNVVDLRKAYGSSVLEDLHMEVYAYRRNVAASNTLILFSVQEALTDWLPLPQFLPSSRLAQARLVNHVRETLAAADLSSVPTPHQGVSPSVSRSGWDDIAVVDQADLDEHTASIITERKFLSWNANAAGHMEIIEYLEELVDLTKLLVGVNAFRSGLLEKPKYKDYVQQTRAAEAELSRLASRRSRRMSKATADGRSGSTTLARAAAVAASVQKFRRRAQELRMRKQASAASNPQEVSRTQTATGAGRREAVDTEDDAIPMSLRRVRTRIERESVVVRRRGFSTGAM</sequence>
<evidence type="ECO:0000256" key="5">
    <source>
        <dbReference type="SAM" id="MobiDB-lite"/>
    </source>
</evidence>
<dbReference type="Pfam" id="PF13515">
    <property type="entry name" value="FUSC_2"/>
    <property type="match status" value="1"/>
</dbReference>
<dbReference type="Proteomes" id="UP000766486">
    <property type="component" value="Unassembled WGS sequence"/>
</dbReference>
<evidence type="ECO:0000256" key="2">
    <source>
        <dbReference type="ARBA" id="ARBA00022692"/>
    </source>
</evidence>
<reference evidence="8 9" key="1">
    <citation type="submission" date="2019-06" db="EMBL/GenBank/DDBJ databases">
        <authorList>
            <person name="Broberg M."/>
        </authorList>
    </citation>
    <scope>NUCLEOTIDE SEQUENCE [LARGE SCALE GENOMIC DNA]</scope>
</reference>
<feature type="transmembrane region" description="Helical" evidence="6">
    <location>
        <begin position="772"/>
        <end position="793"/>
    </location>
</feature>
<feature type="region of interest" description="Disordered" evidence="5">
    <location>
        <begin position="1147"/>
        <end position="1178"/>
    </location>
</feature>
<feature type="transmembrane region" description="Helical" evidence="6">
    <location>
        <begin position="805"/>
        <end position="825"/>
    </location>
</feature>
<keyword evidence="3 6" id="KW-1133">Transmembrane helix</keyword>
<feature type="transmembrane region" description="Helical" evidence="6">
    <location>
        <begin position="717"/>
        <end position="742"/>
    </location>
</feature>
<proteinExistence type="predicted"/>
<feature type="transmembrane region" description="Helical" evidence="6">
    <location>
        <begin position="79"/>
        <end position="104"/>
    </location>
</feature>
<feature type="transmembrane region" description="Helical" evidence="6">
    <location>
        <begin position="749"/>
        <end position="766"/>
    </location>
</feature>
<evidence type="ECO:0000259" key="7">
    <source>
        <dbReference type="Pfam" id="PF13515"/>
    </source>
</evidence>
<dbReference type="PANTHER" id="PTHR37994:SF4">
    <property type="entry name" value="ER TRANSPORTER 6TM N-TERMINAL DOMAIN-CONTAINING PROTEIN-RELATED"/>
    <property type="match status" value="1"/>
</dbReference>
<feature type="transmembrane region" description="Helical" evidence="6">
    <location>
        <begin position="166"/>
        <end position="185"/>
    </location>
</feature>
<evidence type="ECO:0000256" key="4">
    <source>
        <dbReference type="ARBA" id="ARBA00023136"/>
    </source>
</evidence>
<comment type="caution">
    <text evidence="8">The sequence shown here is derived from an EMBL/GenBank/DDBJ whole genome shotgun (WGS) entry which is preliminary data.</text>
</comment>
<accession>A0ABY6UBI0</accession>
<name>A0ABY6UBI0_BIOOC</name>